<dbReference type="AlphaFoldDB" id="A0A4U3ML56"/>
<dbReference type="InterPro" id="IPR027843">
    <property type="entry name" value="DUF4440"/>
</dbReference>
<name>A0A4U3ML56_9ACTN</name>
<dbReference type="Gene3D" id="3.10.450.50">
    <property type="match status" value="1"/>
</dbReference>
<protein>
    <submittedName>
        <fullName evidence="2">DUF4440 domain-containing protein</fullName>
    </submittedName>
</protein>
<dbReference type="OrthoDB" id="7845843at2"/>
<evidence type="ECO:0000313" key="2">
    <source>
        <dbReference type="EMBL" id="TKK89264.1"/>
    </source>
</evidence>
<dbReference type="SUPFAM" id="SSF54427">
    <property type="entry name" value="NTF2-like"/>
    <property type="match status" value="1"/>
</dbReference>
<dbReference type="Pfam" id="PF14534">
    <property type="entry name" value="DUF4440"/>
    <property type="match status" value="1"/>
</dbReference>
<accession>A0A4U3ML56</accession>
<dbReference type="InterPro" id="IPR032710">
    <property type="entry name" value="NTF2-like_dom_sf"/>
</dbReference>
<reference evidence="2 3" key="1">
    <citation type="submission" date="2019-04" db="EMBL/GenBank/DDBJ databases">
        <title>Herbidospora sp. NEAU-GS14.nov., a novel actinomycete isolated from soil.</title>
        <authorList>
            <person name="Han L."/>
        </authorList>
    </citation>
    <scope>NUCLEOTIDE SEQUENCE [LARGE SCALE GENOMIC DNA]</scope>
    <source>
        <strain evidence="2 3">NEAU-GS14</strain>
    </source>
</reference>
<proteinExistence type="predicted"/>
<dbReference type="Proteomes" id="UP000308705">
    <property type="component" value="Unassembled WGS sequence"/>
</dbReference>
<feature type="domain" description="DUF4440" evidence="1">
    <location>
        <begin position="6"/>
        <end position="106"/>
    </location>
</feature>
<sequence>MVEEELRALEPIFHRAPAGADRAFFEVMMAVDFFEVGASGRLYSREFVLSTLAERHSRPHDDPWTITEFTARRLEGDTWLVTYLLDQAGRVSRRSTVWTRTADGWVARYHQGTLA</sequence>
<evidence type="ECO:0000259" key="1">
    <source>
        <dbReference type="Pfam" id="PF14534"/>
    </source>
</evidence>
<gene>
    <name evidence="2" type="ORF">FDA94_10020</name>
</gene>
<comment type="caution">
    <text evidence="2">The sequence shown here is derived from an EMBL/GenBank/DDBJ whole genome shotgun (WGS) entry which is preliminary data.</text>
</comment>
<evidence type="ECO:0000313" key="3">
    <source>
        <dbReference type="Proteomes" id="UP000308705"/>
    </source>
</evidence>
<organism evidence="2 3">
    <name type="scientific">Herbidospora galbida</name>
    <dbReference type="NCBI Taxonomy" id="2575442"/>
    <lineage>
        <taxon>Bacteria</taxon>
        <taxon>Bacillati</taxon>
        <taxon>Actinomycetota</taxon>
        <taxon>Actinomycetes</taxon>
        <taxon>Streptosporangiales</taxon>
        <taxon>Streptosporangiaceae</taxon>
        <taxon>Herbidospora</taxon>
    </lineage>
</organism>
<keyword evidence="3" id="KW-1185">Reference proteome</keyword>
<dbReference type="EMBL" id="SZQA01000007">
    <property type="protein sequence ID" value="TKK89264.1"/>
    <property type="molecule type" value="Genomic_DNA"/>
</dbReference>